<feature type="binding site" evidence="7">
    <location>
        <position position="167"/>
    </location>
    <ligand>
        <name>3-phosphoshikimate</name>
        <dbReference type="ChEBI" id="CHEBI:145989"/>
    </ligand>
</feature>
<dbReference type="SUPFAM" id="SSF55205">
    <property type="entry name" value="EPT/RTPC-like"/>
    <property type="match status" value="1"/>
</dbReference>
<dbReference type="EMBL" id="JBHUMF010000004">
    <property type="protein sequence ID" value="MFD2679502.1"/>
    <property type="molecule type" value="Genomic_DNA"/>
</dbReference>
<gene>
    <name evidence="7 9" type="primary">aroA</name>
    <name evidence="9" type="ORF">ACFSUL_01930</name>
</gene>
<feature type="binding site" evidence="7">
    <location>
        <position position="345"/>
    </location>
    <ligand>
        <name>phosphoenolpyruvate</name>
        <dbReference type="ChEBI" id="CHEBI:58702"/>
    </ligand>
</feature>
<comment type="function">
    <text evidence="7">Catalyzes the transfer of the enolpyruvyl moiety of phosphoenolpyruvate (PEP) to the 5-hydroxyl of shikimate-3-phosphate (S3P) to produce enolpyruvyl shikimate-3-phosphate and inorganic phosphate.</text>
</comment>
<comment type="similarity">
    <text evidence="2 7">Belongs to the EPSP synthase family.</text>
</comment>
<dbReference type="InterPro" id="IPR001986">
    <property type="entry name" value="Enolpyruvate_Tfrase_dom"/>
</dbReference>
<dbReference type="CDD" id="cd01556">
    <property type="entry name" value="EPSP_synthase"/>
    <property type="match status" value="1"/>
</dbReference>
<comment type="caution">
    <text evidence="7">Lacks conserved residue(s) required for the propagation of feature annotation.</text>
</comment>
<feature type="binding site" evidence="7">
    <location>
        <position position="169"/>
    </location>
    <ligand>
        <name>phosphoenolpyruvate</name>
        <dbReference type="ChEBI" id="CHEBI:58702"/>
    </ligand>
</feature>
<dbReference type="PROSITE" id="PS00885">
    <property type="entry name" value="EPSP_SYNTHASE_2"/>
    <property type="match status" value="1"/>
</dbReference>
<feature type="binding site" evidence="7">
    <location>
        <position position="387"/>
    </location>
    <ligand>
        <name>phosphoenolpyruvate</name>
        <dbReference type="ChEBI" id="CHEBI:58702"/>
    </ligand>
</feature>
<organism evidence="9 10">
    <name type="scientific">Bacillus seohaeanensis</name>
    <dbReference type="NCBI Taxonomy" id="284580"/>
    <lineage>
        <taxon>Bacteria</taxon>
        <taxon>Bacillati</taxon>
        <taxon>Bacillota</taxon>
        <taxon>Bacilli</taxon>
        <taxon>Bacillales</taxon>
        <taxon>Bacillaceae</taxon>
        <taxon>Bacillus</taxon>
    </lineage>
</organism>
<dbReference type="PIRSF" id="PIRSF000505">
    <property type="entry name" value="EPSPS"/>
    <property type="match status" value="1"/>
</dbReference>
<feature type="domain" description="Enolpyruvate transferase" evidence="8">
    <location>
        <begin position="10"/>
        <end position="421"/>
    </location>
</feature>
<evidence type="ECO:0000313" key="10">
    <source>
        <dbReference type="Proteomes" id="UP001597506"/>
    </source>
</evidence>
<feature type="active site" description="Proton acceptor" evidence="7">
    <location>
        <position position="314"/>
    </location>
</feature>
<evidence type="ECO:0000256" key="6">
    <source>
        <dbReference type="ARBA" id="ARBA00044633"/>
    </source>
</evidence>
<keyword evidence="7" id="KW-0963">Cytoplasm</keyword>
<feature type="binding site" evidence="7">
    <location>
        <position position="341"/>
    </location>
    <ligand>
        <name>3-phosphoshikimate</name>
        <dbReference type="ChEBI" id="CHEBI:145989"/>
    </ligand>
</feature>
<feature type="binding site" evidence="7">
    <location>
        <position position="122"/>
    </location>
    <ligand>
        <name>phosphoenolpyruvate</name>
        <dbReference type="ChEBI" id="CHEBI:58702"/>
    </ligand>
</feature>
<evidence type="ECO:0000256" key="5">
    <source>
        <dbReference type="ARBA" id="ARBA00023141"/>
    </source>
</evidence>
<protein>
    <recommendedName>
        <fullName evidence="7">3-phosphoshikimate 1-carboxyvinyltransferase</fullName>
        <ecNumber evidence="7">2.5.1.19</ecNumber>
    </recommendedName>
    <alternativeName>
        <fullName evidence="7">5-enolpyruvylshikimate-3-phosphate synthase</fullName>
        <shortName evidence="7">EPSP synthase</shortName>
        <shortName evidence="7">EPSPS</shortName>
    </alternativeName>
</protein>
<comment type="pathway">
    <text evidence="1 7">Metabolic intermediate biosynthesis; chorismate biosynthesis; chorismate from D-erythrose 4-phosphate and phosphoenolpyruvate: step 6/7.</text>
</comment>
<feature type="binding site" evidence="7">
    <location>
        <position position="94"/>
    </location>
    <ligand>
        <name>phosphoenolpyruvate</name>
        <dbReference type="ChEBI" id="CHEBI:58702"/>
    </ligand>
</feature>
<evidence type="ECO:0000256" key="2">
    <source>
        <dbReference type="ARBA" id="ARBA00009948"/>
    </source>
</evidence>
<name>A0ABW5RM25_9BACI</name>
<evidence type="ECO:0000256" key="7">
    <source>
        <dbReference type="HAMAP-Rule" id="MF_00210"/>
    </source>
</evidence>
<sequence length="431" mass="46358">MNLILKPARNGIKGELQVPGDKSISHRAVMFGAIAEGKTTIHNFLKGEDCLSTIRCFQSMGVSIKEEDNVITVEGNGWEGLEEPKEILDVGNSGTTTRLMLGILAGRPFHSVIIGDESIAKRPMKRVTDPLKLMGAKIDGREEGQFTPISIRGGDLESFDYTLPVASAQVKSCIILAGLQTEGKTIIREPLQTRDHTEKMIQQFGGNVTVDNRTIEIIGNQPLKGTDVFVPSDVSSAAFFMVAGAIVPNSKVTLTRVGLNPSRTGIIEVMKRMGASLQVEEVSSTGEPYGTVTVETSELTGIEIGGELIPSLIDELPVIALLATQAKGKTIIKDAEELKVKETNRIDAIVKELKKLGASIEATDDGMIIEGSTKLIGGQVDSWGDHRIGMTLAIASLICETDVVLENSAAVNISYPTFFDDIKKLLSRIDG</sequence>
<dbReference type="EC" id="2.5.1.19" evidence="7"/>
<dbReference type="NCBIfam" id="TIGR01356">
    <property type="entry name" value="aroA"/>
    <property type="match status" value="1"/>
</dbReference>
<comment type="catalytic activity">
    <reaction evidence="6">
        <text>3-phosphoshikimate + phosphoenolpyruvate = 5-O-(1-carboxyvinyl)-3-phosphoshikimate + phosphate</text>
        <dbReference type="Rhea" id="RHEA:21256"/>
        <dbReference type="ChEBI" id="CHEBI:43474"/>
        <dbReference type="ChEBI" id="CHEBI:57701"/>
        <dbReference type="ChEBI" id="CHEBI:58702"/>
        <dbReference type="ChEBI" id="CHEBI:145989"/>
        <dbReference type="EC" id="2.5.1.19"/>
    </reaction>
    <physiologicalReaction direction="left-to-right" evidence="6">
        <dbReference type="Rhea" id="RHEA:21257"/>
    </physiologicalReaction>
</comment>
<proteinExistence type="inferred from homology"/>
<dbReference type="InterPro" id="IPR036968">
    <property type="entry name" value="Enolpyruvate_Tfrase_sf"/>
</dbReference>
<dbReference type="Proteomes" id="UP001597506">
    <property type="component" value="Unassembled WGS sequence"/>
</dbReference>
<feature type="binding site" evidence="7">
    <location>
        <position position="27"/>
    </location>
    <ligand>
        <name>3-phosphoshikimate</name>
        <dbReference type="ChEBI" id="CHEBI:145989"/>
    </ligand>
</feature>
<feature type="binding site" evidence="7">
    <location>
        <position position="22"/>
    </location>
    <ligand>
        <name>phosphoenolpyruvate</name>
        <dbReference type="ChEBI" id="CHEBI:58702"/>
    </ligand>
</feature>
<evidence type="ECO:0000259" key="8">
    <source>
        <dbReference type="Pfam" id="PF00275"/>
    </source>
</evidence>
<dbReference type="PROSITE" id="PS00104">
    <property type="entry name" value="EPSP_SYNTHASE_1"/>
    <property type="match status" value="1"/>
</dbReference>
<keyword evidence="10" id="KW-1185">Reference proteome</keyword>
<comment type="caution">
    <text evidence="9">The sequence shown here is derived from an EMBL/GenBank/DDBJ whole genome shotgun (WGS) entry which is preliminary data.</text>
</comment>
<dbReference type="Gene3D" id="3.65.10.10">
    <property type="entry name" value="Enolpyruvate transferase domain"/>
    <property type="match status" value="2"/>
</dbReference>
<dbReference type="PANTHER" id="PTHR21090">
    <property type="entry name" value="AROM/DEHYDROQUINATE SYNTHASE"/>
    <property type="match status" value="1"/>
</dbReference>
<feature type="binding site" evidence="7">
    <location>
        <position position="22"/>
    </location>
    <ligand>
        <name>3-phosphoshikimate</name>
        <dbReference type="ChEBI" id="CHEBI:145989"/>
    </ligand>
</feature>
<evidence type="ECO:0000256" key="3">
    <source>
        <dbReference type="ARBA" id="ARBA00022605"/>
    </source>
</evidence>
<evidence type="ECO:0000256" key="1">
    <source>
        <dbReference type="ARBA" id="ARBA00004811"/>
    </source>
</evidence>
<keyword evidence="4 7" id="KW-0808">Transferase</keyword>
<dbReference type="PANTHER" id="PTHR21090:SF5">
    <property type="entry name" value="PENTAFUNCTIONAL AROM POLYPEPTIDE"/>
    <property type="match status" value="1"/>
</dbReference>
<comment type="subunit">
    <text evidence="7">Monomer.</text>
</comment>
<evidence type="ECO:0000256" key="4">
    <source>
        <dbReference type="ARBA" id="ARBA00022679"/>
    </source>
</evidence>
<dbReference type="InterPro" id="IPR013792">
    <property type="entry name" value="RNA3'P_cycl/enolpyr_Trfase_a/b"/>
</dbReference>
<reference evidence="10" key="1">
    <citation type="journal article" date="2019" name="Int. J. Syst. Evol. Microbiol.">
        <title>The Global Catalogue of Microorganisms (GCM) 10K type strain sequencing project: providing services to taxonomists for standard genome sequencing and annotation.</title>
        <authorList>
            <consortium name="The Broad Institute Genomics Platform"/>
            <consortium name="The Broad Institute Genome Sequencing Center for Infectious Disease"/>
            <person name="Wu L."/>
            <person name="Ma J."/>
        </authorList>
    </citation>
    <scope>NUCLEOTIDE SEQUENCE [LARGE SCALE GENOMIC DNA]</scope>
    <source>
        <strain evidence="10">KCTC 3913</strain>
    </source>
</reference>
<keyword evidence="3 7" id="KW-0028">Amino-acid biosynthesis</keyword>
<keyword evidence="5 7" id="KW-0057">Aromatic amino acid biosynthesis</keyword>
<evidence type="ECO:0000313" key="9">
    <source>
        <dbReference type="EMBL" id="MFD2679502.1"/>
    </source>
</evidence>
<dbReference type="InterPro" id="IPR023193">
    <property type="entry name" value="EPSP_synthase_CS"/>
</dbReference>
<feature type="binding site" evidence="7">
    <location>
        <position position="23"/>
    </location>
    <ligand>
        <name>3-phosphoshikimate</name>
        <dbReference type="ChEBI" id="CHEBI:145989"/>
    </ligand>
</feature>
<dbReference type="HAMAP" id="MF_00210">
    <property type="entry name" value="EPSP_synth"/>
    <property type="match status" value="1"/>
</dbReference>
<accession>A0ABW5RM25</accession>
<dbReference type="GO" id="GO:0003866">
    <property type="term" value="F:3-phosphoshikimate 1-carboxyvinyltransferase activity"/>
    <property type="evidence" value="ECO:0007669"/>
    <property type="project" value="UniProtKB-EC"/>
</dbReference>
<dbReference type="RefSeq" id="WP_377932204.1">
    <property type="nucleotide sequence ID" value="NZ_JBHUMF010000004.1"/>
</dbReference>
<dbReference type="Pfam" id="PF00275">
    <property type="entry name" value="EPSP_synthase"/>
    <property type="match status" value="1"/>
</dbReference>
<feature type="binding site" evidence="7">
    <location>
        <position position="169"/>
    </location>
    <ligand>
        <name>3-phosphoshikimate</name>
        <dbReference type="ChEBI" id="CHEBI:145989"/>
    </ligand>
</feature>
<dbReference type="InterPro" id="IPR006264">
    <property type="entry name" value="EPSP_synthase"/>
</dbReference>
<comment type="subcellular location">
    <subcellularLocation>
        <location evidence="7">Cytoplasm</location>
    </subcellularLocation>
</comment>
<feature type="binding site" evidence="7">
    <location>
        <position position="314"/>
    </location>
    <ligand>
        <name>3-phosphoshikimate</name>
        <dbReference type="ChEBI" id="CHEBI:145989"/>
    </ligand>
</feature>